<feature type="domain" description="DUF4123" evidence="1">
    <location>
        <begin position="8"/>
        <end position="122"/>
    </location>
</feature>
<evidence type="ECO:0000313" key="3">
    <source>
        <dbReference type="Proteomes" id="UP000028252"/>
    </source>
</evidence>
<evidence type="ECO:0000313" key="2">
    <source>
        <dbReference type="EMBL" id="KEA65259.1"/>
    </source>
</evidence>
<evidence type="ECO:0000259" key="1">
    <source>
        <dbReference type="Pfam" id="PF13503"/>
    </source>
</evidence>
<organism evidence="2 3">
    <name type="scientific">Marinobacterium lacunae</name>
    <dbReference type="NCBI Taxonomy" id="1232683"/>
    <lineage>
        <taxon>Bacteria</taxon>
        <taxon>Pseudomonadati</taxon>
        <taxon>Pseudomonadota</taxon>
        <taxon>Gammaproteobacteria</taxon>
        <taxon>Oceanospirillales</taxon>
        <taxon>Oceanospirillaceae</taxon>
        <taxon>Marinobacterium</taxon>
    </lineage>
</organism>
<accession>A0A081G3A4</accession>
<dbReference type="OrthoDB" id="6358054at2"/>
<dbReference type="Proteomes" id="UP000028252">
    <property type="component" value="Unassembled WGS sequence"/>
</dbReference>
<dbReference type="STRING" id="1232683.ADIMK_0216"/>
<proteinExistence type="predicted"/>
<keyword evidence="3" id="KW-1185">Reference proteome</keyword>
<protein>
    <recommendedName>
        <fullName evidence="1">DUF4123 domain-containing protein</fullName>
    </recommendedName>
</protein>
<reference evidence="2 3" key="1">
    <citation type="submission" date="2014-04" db="EMBL/GenBank/DDBJ databases">
        <title>Marinobacterium kochiensis sp. nov., isolated from sediment sample collected from Kochi backwaters in Kerala, India.</title>
        <authorList>
            <person name="Singh A."/>
            <person name="Pinnaka A.K."/>
        </authorList>
    </citation>
    <scope>NUCLEOTIDE SEQUENCE [LARGE SCALE GENOMIC DNA]</scope>
    <source>
        <strain evidence="2 3">AK27</strain>
    </source>
</reference>
<dbReference type="RefSeq" id="WP_036182636.1">
    <property type="nucleotide sequence ID" value="NZ_JMQN01000011.1"/>
</dbReference>
<dbReference type="EMBL" id="JMQN01000011">
    <property type="protein sequence ID" value="KEA65259.1"/>
    <property type="molecule type" value="Genomic_DNA"/>
</dbReference>
<comment type="caution">
    <text evidence="2">The sequence shown here is derived from an EMBL/GenBank/DDBJ whole genome shotgun (WGS) entry which is preliminary data.</text>
</comment>
<name>A0A081G3A4_9GAMM</name>
<dbReference type="eggNOG" id="ENOG5032R43">
    <property type="taxonomic scope" value="Bacteria"/>
</dbReference>
<gene>
    <name evidence="2" type="ORF">ADIMK_0216</name>
</gene>
<dbReference type="AlphaFoldDB" id="A0A081G3A4"/>
<dbReference type="PATRIC" id="fig|1232683.4.peg.211"/>
<dbReference type="Pfam" id="PF13503">
    <property type="entry name" value="DUF4123"/>
    <property type="match status" value="1"/>
</dbReference>
<dbReference type="InterPro" id="IPR025391">
    <property type="entry name" value="DUF4123"/>
</dbReference>
<sequence length="301" mass="33828">MITEIQSFAILDAAAEPAVPEMLKSLNPDVVCLFHEPVADDFASVAPYLVRVDSEVSAWLKTRKTPWGILISSASELIALRDHLRHLLKAYIPGQLEPVLIRYYDPRLIWGLLDSLDARALHDFLGPIIEVVTTAQGQYRSASFEAKRRPFQKTAYIQQGPLHLNQFQYDLMLKSSRQVMLQRVAARIRHQLLENDSDEMSRPGQLVYTLSVDDPVTEATDIQNSAVDPECLAEELVEALAPMGITDTRSLTGLAELFVKRRVLGVEDMPVAWHRHLSDTKNPGSYRAETLLNKELGYIPA</sequence>